<accession>A0A8X6H925</accession>
<dbReference type="Proteomes" id="UP000887116">
    <property type="component" value="Unassembled WGS sequence"/>
</dbReference>
<evidence type="ECO:0000313" key="2">
    <source>
        <dbReference type="Proteomes" id="UP000887116"/>
    </source>
</evidence>
<evidence type="ECO:0000313" key="1">
    <source>
        <dbReference type="EMBL" id="GFQ98548.1"/>
    </source>
</evidence>
<protein>
    <submittedName>
        <fullName evidence="1">Uncharacterized protein</fullName>
    </submittedName>
</protein>
<dbReference type="AlphaFoldDB" id="A0A8X6H925"/>
<keyword evidence="2" id="KW-1185">Reference proteome</keyword>
<proteinExistence type="predicted"/>
<sequence>MEPPTHLAFLPSFLERKFSMCPPSPLGLLGSDRLVLKVMCDRQVTNILFHYLAVTASCFYDLPHKLAIGFCWVLVNFDVPPCVHELLGRRIG</sequence>
<comment type="caution">
    <text evidence="1">The sequence shown here is derived from an EMBL/GenBank/DDBJ whole genome shotgun (WGS) entry which is preliminary data.</text>
</comment>
<gene>
    <name evidence="1" type="ORF">TNCT_676921</name>
</gene>
<dbReference type="EMBL" id="BMAO01014988">
    <property type="protein sequence ID" value="GFQ98548.1"/>
    <property type="molecule type" value="Genomic_DNA"/>
</dbReference>
<reference evidence="1" key="1">
    <citation type="submission" date="2020-07" db="EMBL/GenBank/DDBJ databases">
        <title>Multicomponent nature underlies the extraordinary mechanical properties of spider dragline silk.</title>
        <authorList>
            <person name="Kono N."/>
            <person name="Nakamura H."/>
            <person name="Mori M."/>
            <person name="Yoshida Y."/>
            <person name="Ohtoshi R."/>
            <person name="Malay A.D."/>
            <person name="Moran D.A.P."/>
            <person name="Tomita M."/>
            <person name="Numata K."/>
            <person name="Arakawa K."/>
        </authorList>
    </citation>
    <scope>NUCLEOTIDE SEQUENCE</scope>
</reference>
<organism evidence="1 2">
    <name type="scientific">Trichonephila clavata</name>
    <name type="common">Joro spider</name>
    <name type="synonym">Nephila clavata</name>
    <dbReference type="NCBI Taxonomy" id="2740835"/>
    <lineage>
        <taxon>Eukaryota</taxon>
        <taxon>Metazoa</taxon>
        <taxon>Ecdysozoa</taxon>
        <taxon>Arthropoda</taxon>
        <taxon>Chelicerata</taxon>
        <taxon>Arachnida</taxon>
        <taxon>Araneae</taxon>
        <taxon>Araneomorphae</taxon>
        <taxon>Entelegynae</taxon>
        <taxon>Araneoidea</taxon>
        <taxon>Nephilidae</taxon>
        <taxon>Trichonephila</taxon>
    </lineage>
</organism>
<name>A0A8X6H925_TRICU</name>